<organism evidence="1 2">
    <name type="scientific">Methanocorpusculum vombati</name>
    <dbReference type="NCBI Taxonomy" id="3002864"/>
    <lineage>
        <taxon>Archaea</taxon>
        <taxon>Methanobacteriati</taxon>
        <taxon>Methanobacteriota</taxon>
        <taxon>Stenosarchaea group</taxon>
        <taxon>Methanomicrobia</taxon>
        <taxon>Methanomicrobiales</taxon>
        <taxon>Methanocorpusculaceae</taxon>
        <taxon>Methanocorpusculum</taxon>
    </lineage>
</organism>
<evidence type="ECO:0000313" key="1">
    <source>
        <dbReference type="EMBL" id="MCZ0863525.1"/>
    </source>
</evidence>
<proteinExistence type="predicted"/>
<keyword evidence="2" id="KW-1185">Reference proteome</keyword>
<name>A0ABT4IP29_9EURY</name>
<accession>A0ABT4IP29</accession>
<dbReference type="Proteomes" id="UP001141336">
    <property type="component" value="Unassembled WGS sequence"/>
</dbReference>
<reference evidence="1" key="1">
    <citation type="submission" date="2022-12" db="EMBL/GenBank/DDBJ databases">
        <title>Isolation and characterisation of novel Methanocorpusculum spp. from native Australian herbivores indicates the genus is ancestrally host-associated.</title>
        <authorList>
            <person name="Volmer J.G."/>
            <person name="Soo R.M."/>
            <person name="Evans P.N."/>
            <person name="Hoedt E.C."/>
            <person name="Astorga Alsina A.L."/>
            <person name="Woodcroft B.J."/>
            <person name="Tyson G.W."/>
            <person name="Hugenholtz P."/>
            <person name="Morrison M."/>
        </authorList>
    </citation>
    <scope>NUCLEOTIDE SEQUENCE</scope>
    <source>
        <strain evidence="1">CW153</strain>
    </source>
</reference>
<protein>
    <submittedName>
        <fullName evidence="1">DUF3781 domain-containing protein</fullName>
    </submittedName>
</protein>
<dbReference type="Pfam" id="PF12636">
    <property type="entry name" value="DUF3781"/>
    <property type="match status" value="1"/>
</dbReference>
<dbReference type="InterPro" id="IPR024229">
    <property type="entry name" value="DUF3781"/>
</dbReference>
<gene>
    <name evidence="1" type="ORF">O0S09_09765</name>
</gene>
<comment type="caution">
    <text evidence="1">The sequence shown here is derived from an EMBL/GenBank/DDBJ whole genome shotgun (WGS) entry which is preliminary data.</text>
</comment>
<evidence type="ECO:0000313" key="2">
    <source>
        <dbReference type="Proteomes" id="UP001141336"/>
    </source>
</evidence>
<dbReference type="EMBL" id="JAPTGC010000030">
    <property type="protein sequence ID" value="MCZ0863525.1"/>
    <property type="molecule type" value="Genomic_DNA"/>
</dbReference>
<dbReference type="RefSeq" id="WP_268923791.1">
    <property type="nucleotide sequence ID" value="NZ_JAPTGC010000030.1"/>
</dbReference>
<sequence>MNPAVRDELFASLEKLHTTGPGAERVRKNLSLDAGEDVVRWCRELVQNPEAEIRKCGKNVYVRVGDCEITVHARSGTIITAHVRKG</sequence>